<dbReference type="GO" id="GO:0030246">
    <property type="term" value="F:carbohydrate binding"/>
    <property type="evidence" value="ECO:0007669"/>
    <property type="project" value="UniProtKB-UniRule"/>
</dbReference>
<dbReference type="Pfam" id="PF00337">
    <property type="entry name" value="Gal-bind_lectin"/>
    <property type="match status" value="2"/>
</dbReference>
<dbReference type="InterPro" id="IPR044156">
    <property type="entry name" value="Galectin-like"/>
</dbReference>
<reference evidence="4" key="1">
    <citation type="submission" date="2020-11" db="EMBL/GenBank/DDBJ databases">
        <authorList>
            <person name="Whitehead M."/>
        </authorList>
    </citation>
    <scope>NUCLEOTIDE SEQUENCE</scope>
    <source>
        <strain evidence="4">EGII</strain>
    </source>
</reference>
<keyword evidence="5" id="KW-1185">Reference proteome</keyword>
<evidence type="ECO:0000313" key="4">
    <source>
        <dbReference type="EMBL" id="CAD6998074.1"/>
    </source>
</evidence>
<evidence type="ECO:0000313" key="5">
    <source>
        <dbReference type="Proteomes" id="UP000606786"/>
    </source>
</evidence>
<organism evidence="4 5">
    <name type="scientific">Ceratitis capitata</name>
    <name type="common">Mediterranean fruit fly</name>
    <name type="synonym">Tephritis capitata</name>
    <dbReference type="NCBI Taxonomy" id="7213"/>
    <lineage>
        <taxon>Eukaryota</taxon>
        <taxon>Metazoa</taxon>
        <taxon>Ecdysozoa</taxon>
        <taxon>Arthropoda</taxon>
        <taxon>Hexapoda</taxon>
        <taxon>Insecta</taxon>
        <taxon>Pterygota</taxon>
        <taxon>Neoptera</taxon>
        <taxon>Endopterygota</taxon>
        <taxon>Diptera</taxon>
        <taxon>Brachycera</taxon>
        <taxon>Muscomorpha</taxon>
        <taxon>Tephritoidea</taxon>
        <taxon>Tephritidae</taxon>
        <taxon>Ceratitis</taxon>
        <taxon>Ceratitis</taxon>
    </lineage>
</organism>
<dbReference type="OrthoDB" id="5795596at2759"/>
<keyword evidence="1 2" id="KW-0430">Lectin</keyword>
<feature type="domain" description="Galectin" evidence="3">
    <location>
        <begin position="232"/>
        <end position="360"/>
    </location>
</feature>
<dbReference type="PANTHER" id="PTHR11346">
    <property type="entry name" value="GALECTIN"/>
    <property type="match status" value="1"/>
</dbReference>
<dbReference type="EMBL" id="CAJHJT010000012">
    <property type="protein sequence ID" value="CAD6998074.1"/>
    <property type="molecule type" value="Genomic_DNA"/>
</dbReference>
<dbReference type="SMART" id="SM00276">
    <property type="entry name" value="GLECT"/>
    <property type="match status" value="2"/>
</dbReference>
<name>A0A811UGV5_CERCA</name>
<dbReference type="SUPFAM" id="SSF49899">
    <property type="entry name" value="Concanavalin A-like lectins/glucanases"/>
    <property type="match status" value="2"/>
</dbReference>
<evidence type="ECO:0000259" key="3">
    <source>
        <dbReference type="PROSITE" id="PS51304"/>
    </source>
</evidence>
<proteinExistence type="predicted"/>
<feature type="domain" description="Galectin" evidence="3">
    <location>
        <begin position="38"/>
        <end position="174"/>
    </location>
</feature>
<dbReference type="PROSITE" id="PS51304">
    <property type="entry name" value="GALECTIN"/>
    <property type="match status" value="2"/>
</dbReference>
<gene>
    <name evidence="4" type="ORF">CCAP1982_LOCUS6688</name>
</gene>
<dbReference type="InterPro" id="IPR001079">
    <property type="entry name" value="Galectin_CRD"/>
</dbReference>
<evidence type="ECO:0000256" key="1">
    <source>
        <dbReference type="ARBA" id="ARBA00022734"/>
    </source>
</evidence>
<comment type="caution">
    <text evidence="4">The sequence shown here is derived from an EMBL/GenBank/DDBJ whole genome shotgun (WGS) entry which is preliminary data.</text>
</comment>
<dbReference type="PANTHER" id="PTHR11346:SF176">
    <property type="entry name" value="32 KDA BETA-GALACTOSIDE-BINDING LECTIN LEC-3"/>
    <property type="match status" value="1"/>
</dbReference>
<protein>
    <recommendedName>
        <fullName evidence="2">Galectin</fullName>
    </recommendedName>
</protein>
<dbReference type="AlphaFoldDB" id="A0A811UGV5"/>
<accession>A0A811UGV5</accession>
<evidence type="ECO:0000256" key="2">
    <source>
        <dbReference type="RuleBase" id="RU102079"/>
    </source>
</evidence>
<dbReference type="CDD" id="cd00070">
    <property type="entry name" value="GLECT"/>
    <property type="match status" value="2"/>
</dbReference>
<dbReference type="Proteomes" id="UP000606786">
    <property type="component" value="Unassembled WGS sequence"/>
</dbReference>
<dbReference type="GO" id="GO:0016936">
    <property type="term" value="F:galactoside binding"/>
    <property type="evidence" value="ECO:0007669"/>
    <property type="project" value="TreeGrafter"/>
</dbReference>
<dbReference type="Gene3D" id="2.60.120.200">
    <property type="match status" value="2"/>
</dbReference>
<dbReference type="InterPro" id="IPR013320">
    <property type="entry name" value="ConA-like_dom_sf"/>
</dbReference>
<dbReference type="SMART" id="SM00908">
    <property type="entry name" value="Gal-bind_lectin"/>
    <property type="match status" value="2"/>
</dbReference>
<sequence length="418" mass="47890">MPPPNCHSEIMGNICKHFKPTEFEIDYNYLIEDCLLVYRNDDIEVISEGICFMITGKLLLTCERFFIDFLVNNPAQDVALHLSARLPQNYMVRNSRVNKVWGVEENASPITLSLRRGHNFVIQVLVTQSAFLISVNGHHFAAYRHCIPYYLITSVLVKGEVKDIAMQQTRVATYPERLDSIRPIEVVLKSSIGPNRSTRSGYAEMTAPVKGWRFSIVLRVLTWQLELSTPFLGSLPPNIMKPGRFLTIEGRVKLLPLSFFISLQNGVYFWPHPTVAFHLGSYFSNKSENISKAKLVRAAWYDGDWSPEELSYIDTEFLPDAFEVYLNGKYLLDFKYHMRPEVVDTVYICGDVKLNWVSLHSNVEDDGTTLRRPQKCGYSLLWCSSCLIKILNYNNKFKFSAKGVLINHVAAQRRKGLV</sequence>